<reference evidence="2 3" key="1">
    <citation type="submission" date="2017-10" db="EMBL/GenBank/DDBJ databases">
        <title>Draft genome of Longimonas halophila.</title>
        <authorList>
            <person name="Goh K.M."/>
            <person name="Shamsir M.S."/>
            <person name="Lim S.W."/>
        </authorList>
    </citation>
    <scope>NUCLEOTIDE SEQUENCE [LARGE SCALE GENOMIC DNA]</scope>
    <source>
        <strain evidence="2 3">KCTC 42399</strain>
    </source>
</reference>
<evidence type="ECO:0000313" key="2">
    <source>
        <dbReference type="EMBL" id="PEN05688.1"/>
    </source>
</evidence>
<accession>A0A2H3NVA8</accession>
<name>A0A2H3NVA8_9BACT</name>
<evidence type="ECO:0000256" key="1">
    <source>
        <dbReference type="SAM" id="SignalP"/>
    </source>
</evidence>
<dbReference type="AlphaFoldDB" id="A0A2H3NVA8"/>
<sequence>MITRFLIPLFALALTLPATAQQAPRPLQTTEPPRAWIGLSTGLGHGAGSAANVSAGANITIGRRTSAWVGQVAANGNWSTESRPENAERPYATHAGLSLGRVWTTSETVVAGFAGPALGWERVRSGSTHRAPGLLLGAQFFITPTEGLGLGLDTFVFAHPDRPQFGVRVAIQIGNAWTR</sequence>
<dbReference type="Proteomes" id="UP000221024">
    <property type="component" value="Unassembled WGS sequence"/>
</dbReference>
<gene>
    <name evidence="2" type="ORF">CRI93_12320</name>
</gene>
<organism evidence="2 3">
    <name type="scientific">Longimonas halophila</name>
    <dbReference type="NCBI Taxonomy" id="1469170"/>
    <lineage>
        <taxon>Bacteria</taxon>
        <taxon>Pseudomonadati</taxon>
        <taxon>Rhodothermota</taxon>
        <taxon>Rhodothermia</taxon>
        <taxon>Rhodothermales</taxon>
        <taxon>Salisaetaceae</taxon>
        <taxon>Longimonas</taxon>
    </lineage>
</organism>
<keyword evidence="3" id="KW-1185">Reference proteome</keyword>
<evidence type="ECO:0008006" key="4">
    <source>
        <dbReference type="Google" id="ProtNLM"/>
    </source>
</evidence>
<feature type="chain" id="PRO_5013588138" description="Outer membrane protein beta-barrel domain-containing protein" evidence="1">
    <location>
        <begin position="21"/>
        <end position="179"/>
    </location>
</feature>
<keyword evidence="1" id="KW-0732">Signal</keyword>
<dbReference type="RefSeq" id="WP_098062943.1">
    <property type="nucleotide sequence ID" value="NZ_PDEP01000012.1"/>
</dbReference>
<evidence type="ECO:0000313" key="3">
    <source>
        <dbReference type="Proteomes" id="UP000221024"/>
    </source>
</evidence>
<comment type="caution">
    <text evidence="2">The sequence shown here is derived from an EMBL/GenBank/DDBJ whole genome shotgun (WGS) entry which is preliminary data.</text>
</comment>
<feature type="signal peptide" evidence="1">
    <location>
        <begin position="1"/>
        <end position="20"/>
    </location>
</feature>
<proteinExistence type="predicted"/>
<protein>
    <recommendedName>
        <fullName evidence="4">Outer membrane protein beta-barrel domain-containing protein</fullName>
    </recommendedName>
</protein>
<dbReference type="EMBL" id="PDEP01000012">
    <property type="protein sequence ID" value="PEN05688.1"/>
    <property type="molecule type" value="Genomic_DNA"/>
</dbReference>